<dbReference type="Pfam" id="PF21813">
    <property type="entry name" value="DUF6882"/>
    <property type="match status" value="1"/>
</dbReference>
<dbReference type="EMBL" id="JBHLXJ010000015">
    <property type="protein sequence ID" value="MFC0350849.1"/>
    <property type="molecule type" value="Genomic_DNA"/>
</dbReference>
<organism evidence="1 2">
    <name type="scientific">Undibacterium danionis</name>
    <dbReference type="NCBI Taxonomy" id="1812100"/>
    <lineage>
        <taxon>Bacteria</taxon>
        <taxon>Pseudomonadati</taxon>
        <taxon>Pseudomonadota</taxon>
        <taxon>Betaproteobacteria</taxon>
        <taxon>Burkholderiales</taxon>
        <taxon>Oxalobacteraceae</taxon>
        <taxon>Undibacterium</taxon>
    </lineage>
</organism>
<proteinExistence type="predicted"/>
<reference evidence="1 2" key="1">
    <citation type="submission" date="2024-09" db="EMBL/GenBank/DDBJ databases">
        <authorList>
            <person name="Sun Q."/>
            <person name="Mori K."/>
        </authorList>
    </citation>
    <scope>NUCLEOTIDE SEQUENCE [LARGE SCALE GENOMIC DNA]</scope>
    <source>
        <strain evidence="1 2">CCM 8677</strain>
    </source>
</reference>
<accession>A0ABV6IJ16</accession>
<gene>
    <name evidence="1" type="ORF">ACFFJH_13605</name>
</gene>
<evidence type="ECO:0000313" key="1">
    <source>
        <dbReference type="EMBL" id="MFC0350849.1"/>
    </source>
</evidence>
<protein>
    <submittedName>
        <fullName evidence="1">DUF6882 domain-containing protein</fullName>
    </submittedName>
</protein>
<name>A0ABV6IJ16_9BURK</name>
<dbReference type="Proteomes" id="UP001589844">
    <property type="component" value="Unassembled WGS sequence"/>
</dbReference>
<dbReference type="RefSeq" id="WP_390213392.1">
    <property type="nucleotide sequence ID" value="NZ_JBHLXJ010000015.1"/>
</dbReference>
<evidence type="ECO:0000313" key="2">
    <source>
        <dbReference type="Proteomes" id="UP001589844"/>
    </source>
</evidence>
<dbReference type="InterPro" id="IPR049249">
    <property type="entry name" value="DUF6882"/>
</dbReference>
<sequence>MNKFTQFLNRIFGRSTSSATAESSASFITTAFEEMVAQHRQHASSWKHGKEKGWTADLSAGVIMFKFDKDQTGTAHFQTIGSYDEVAGTFTWAWANDSVPAALCKHAKLAKKWGLAQQHPSFTSKTVTCTMQDAWNFAAATRKIANAKTVYRGRVGSNFIFMTTDEVHLDALGSNALWAANRNKTNW</sequence>
<keyword evidence="2" id="KW-1185">Reference proteome</keyword>
<comment type="caution">
    <text evidence="1">The sequence shown here is derived from an EMBL/GenBank/DDBJ whole genome shotgun (WGS) entry which is preliminary data.</text>
</comment>